<reference evidence="2" key="1">
    <citation type="journal article" date="2021" name="PeerJ">
        <title>Extensive microbial diversity within the chicken gut microbiome revealed by metagenomics and culture.</title>
        <authorList>
            <person name="Gilroy R."/>
            <person name="Ravi A."/>
            <person name="Getino M."/>
            <person name="Pursley I."/>
            <person name="Horton D.L."/>
            <person name="Alikhan N.F."/>
            <person name="Baker D."/>
            <person name="Gharbi K."/>
            <person name="Hall N."/>
            <person name="Watson M."/>
            <person name="Adriaenssens E.M."/>
            <person name="Foster-Nyarko E."/>
            <person name="Jarju S."/>
            <person name="Secka A."/>
            <person name="Antonio M."/>
            <person name="Oren A."/>
            <person name="Chaudhuri R.R."/>
            <person name="La Ragione R."/>
            <person name="Hildebrand F."/>
            <person name="Pallen M.J."/>
        </authorList>
    </citation>
    <scope>NUCLEOTIDE SEQUENCE</scope>
    <source>
        <strain evidence="2">ChiBcolR9-63</strain>
    </source>
</reference>
<protein>
    <submittedName>
        <fullName evidence="2">Uncharacterized protein</fullName>
    </submittedName>
</protein>
<feature type="compositionally biased region" description="Basic and acidic residues" evidence="1">
    <location>
        <begin position="1"/>
        <end position="10"/>
    </location>
</feature>
<evidence type="ECO:0000256" key="1">
    <source>
        <dbReference type="SAM" id="MobiDB-lite"/>
    </source>
</evidence>
<dbReference type="Proteomes" id="UP000824058">
    <property type="component" value="Unassembled WGS sequence"/>
</dbReference>
<feature type="region of interest" description="Disordered" evidence="1">
    <location>
        <begin position="1"/>
        <end position="41"/>
    </location>
</feature>
<dbReference type="EMBL" id="DXBD01000006">
    <property type="protein sequence ID" value="HIZ66982.1"/>
    <property type="molecule type" value="Genomic_DNA"/>
</dbReference>
<reference evidence="2" key="2">
    <citation type="submission" date="2021-04" db="EMBL/GenBank/DDBJ databases">
        <authorList>
            <person name="Gilroy R."/>
        </authorList>
    </citation>
    <scope>NUCLEOTIDE SEQUENCE</scope>
    <source>
        <strain evidence="2">ChiBcolR9-63</strain>
    </source>
</reference>
<comment type="caution">
    <text evidence="2">The sequence shown here is derived from an EMBL/GenBank/DDBJ whole genome shotgun (WGS) entry which is preliminary data.</text>
</comment>
<feature type="compositionally biased region" description="Basic and acidic residues" evidence="1">
    <location>
        <begin position="23"/>
        <end position="33"/>
    </location>
</feature>
<accession>A0A9D2JUF9</accession>
<name>A0A9D2JUF9_9STRE</name>
<evidence type="ECO:0000313" key="2">
    <source>
        <dbReference type="EMBL" id="HIZ66982.1"/>
    </source>
</evidence>
<organism evidence="2 3">
    <name type="scientific">Candidatus Streptococcus faecavium</name>
    <dbReference type="NCBI Taxonomy" id="2838763"/>
    <lineage>
        <taxon>Bacteria</taxon>
        <taxon>Bacillati</taxon>
        <taxon>Bacillota</taxon>
        <taxon>Bacilli</taxon>
        <taxon>Lactobacillales</taxon>
        <taxon>Streptococcaceae</taxon>
        <taxon>Streptococcus</taxon>
    </lineage>
</organism>
<gene>
    <name evidence="2" type="ORF">H9965_00630</name>
</gene>
<dbReference type="AlphaFoldDB" id="A0A9D2JUF9"/>
<evidence type="ECO:0000313" key="3">
    <source>
        <dbReference type="Proteomes" id="UP000824058"/>
    </source>
</evidence>
<proteinExistence type="predicted"/>
<sequence length="127" mass="14846">MTDYTNEKTWPENTSEGSQFPLENEKPREHTTESTETQAPKYASTFEYQNVPVKMALFVLWRIHNKKYQVGSRIFFEEVRQHIPMNRIKYNEGLLFLEGTGMAVNEVVVVDKLPTSLIQRYGILTDE</sequence>